<keyword evidence="1" id="KW-0812">Transmembrane</keyword>
<dbReference type="EMBL" id="CAACVJ010000279">
    <property type="protein sequence ID" value="VEP15578.1"/>
    <property type="molecule type" value="Genomic_DNA"/>
</dbReference>
<organism evidence="2 3">
    <name type="scientific">Hyella patelloides LEGE 07179</name>
    <dbReference type="NCBI Taxonomy" id="945734"/>
    <lineage>
        <taxon>Bacteria</taxon>
        <taxon>Bacillati</taxon>
        <taxon>Cyanobacteriota</taxon>
        <taxon>Cyanophyceae</taxon>
        <taxon>Pleurocapsales</taxon>
        <taxon>Hyellaceae</taxon>
        <taxon>Hyella</taxon>
    </lineage>
</organism>
<dbReference type="AlphaFoldDB" id="A0A563VVU1"/>
<keyword evidence="1" id="KW-0472">Membrane</keyword>
<proteinExistence type="predicted"/>
<evidence type="ECO:0000256" key="1">
    <source>
        <dbReference type="SAM" id="Phobius"/>
    </source>
</evidence>
<evidence type="ECO:0000313" key="2">
    <source>
        <dbReference type="EMBL" id="VEP15578.1"/>
    </source>
</evidence>
<dbReference type="Proteomes" id="UP000320055">
    <property type="component" value="Unassembled WGS sequence"/>
</dbReference>
<accession>A0A563VVU1</accession>
<keyword evidence="1" id="KW-1133">Transmembrane helix</keyword>
<protein>
    <recommendedName>
        <fullName evidence="4">Peptidase C-terminal archaeal/bacterial domain-containing protein</fullName>
    </recommendedName>
</protein>
<gene>
    <name evidence="2" type="ORF">H1P_350008</name>
</gene>
<sequence>MVIKKLASLLFFYRILLKEILTMTKSKNLKYFFLMTTLVCSISGVALAQKKNFNDLVLAVGSNETGGIVTGNTGGAYSLASITNSDRDGNPCLGYGDPQPDHIITLKGNFAQLTLQIDSGGSDTTLIVKDVTTNSIRCGLGQNESQDAVIQDSNWSAGTYHIWVGSMSPNQRSPYRLSVQP</sequence>
<evidence type="ECO:0008006" key="4">
    <source>
        <dbReference type="Google" id="ProtNLM"/>
    </source>
</evidence>
<feature type="transmembrane region" description="Helical" evidence="1">
    <location>
        <begin position="28"/>
        <end position="48"/>
    </location>
</feature>
<name>A0A563VVU1_9CYAN</name>
<reference evidence="2 3" key="1">
    <citation type="submission" date="2019-01" db="EMBL/GenBank/DDBJ databases">
        <authorList>
            <person name="Brito A."/>
        </authorList>
    </citation>
    <scope>NUCLEOTIDE SEQUENCE [LARGE SCALE GENOMIC DNA]</scope>
    <source>
        <strain evidence="2">1</strain>
    </source>
</reference>
<keyword evidence="3" id="KW-1185">Reference proteome</keyword>
<evidence type="ECO:0000313" key="3">
    <source>
        <dbReference type="Proteomes" id="UP000320055"/>
    </source>
</evidence>